<keyword evidence="1" id="KW-0472">Membrane</keyword>
<dbReference type="EMBL" id="BBJS01000001">
    <property type="protein sequence ID" value="GAN11938.1"/>
    <property type="molecule type" value="Genomic_DNA"/>
</dbReference>
<accession>A0A0C9NAZ8</accession>
<comment type="caution">
    <text evidence="2">The sequence shown here is derived from an EMBL/GenBank/DDBJ whole genome shotgun (WGS) entry which is preliminary data.</text>
</comment>
<evidence type="ECO:0000256" key="1">
    <source>
        <dbReference type="SAM" id="Phobius"/>
    </source>
</evidence>
<evidence type="ECO:0000313" key="3">
    <source>
        <dbReference type="Proteomes" id="UP000032025"/>
    </source>
</evidence>
<keyword evidence="3" id="KW-1185">Reference proteome</keyword>
<protein>
    <submittedName>
        <fullName evidence="2">DNA, contig: SP601</fullName>
    </submittedName>
</protein>
<dbReference type="PROSITE" id="PS51257">
    <property type="entry name" value="PROKAR_LIPOPROTEIN"/>
    <property type="match status" value="1"/>
</dbReference>
<keyword evidence="1" id="KW-1133">Transmembrane helix</keyword>
<reference evidence="2 3" key="1">
    <citation type="submission" date="2014-08" db="EMBL/GenBank/DDBJ databases">
        <title>Whole genome shotgun sequence of Sphingomonas paucimobilis NBRC 13935.</title>
        <authorList>
            <person name="Hosoyama A."/>
            <person name="Hashimoto M."/>
            <person name="Hosoyama Y."/>
            <person name="Noguchi M."/>
            <person name="Uohara A."/>
            <person name="Ohji S."/>
            <person name="Katano-Makiyama Y."/>
            <person name="Ichikawa N."/>
            <person name="Kimura A."/>
            <person name="Yamazoe A."/>
            <person name="Fujita N."/>
        </authorList>
    </citation>
    <scope>NUCLEOTIDE SEQUENCE [LARGE SCALE GENOMIC DNA]</scope>
    <source>
        <strain evidence="2 3">NBRC 13935</strain>
    </source>
</reference>
<organism evidence="2 3">
    <name type="scientific">Sphingomonas paucimobilis NBRC 13935</name>
    <dbReference type="NCBI Taxonomy" id="1219050"/>
    <lineage>
        <taxon>Bacteria</taxon>
        <taxon>Pseudomonadati</taxon>
        <taxon>Pseudomonadota</taxon>
        <taxon>Alphaproteobacteria</taxon>
        <taxon>Sphingomonadales</taxon>
        <taxon>Sphingomonadaceae</taxon>
        <taxon>Sphingomonas</taxon>
    </lineage>
</organism>
<keyword evidence="1" id="KW-0812">Transmembrane</keyword>
<dbReference type="Proteomes" id="UP000032025">
    <property type="component" value="Unassembled WGS sequence"/>
</dbReference>
<name>A0A0C9NAZ8_SPHPI</name>
<proteinExistence type="predicted"/>
<feature type="transmembrane region" description="Helical" evidence="1">
    <location>
        <begin position="45"/>
        <end position="67"/>
    </location>
</feature>
<gene>
    <name evidence="2" type="ORF">SP6_01_00170</name>
</gene>
<dbReference type="AlphaFoldDB" id="A0A0C9NAZ8"/>
<evidence type="ECO:0000313" key="2">
    <source>
        <dbReference type="EMBL" id="GAN11938.1"/>
    </source>
</evidence>
<sequence>MARIVFRDPRAARCGSVGIVAGVLACLAALGAVSAIAGGANPSNGSILVLIWGALAMSATAAIGHLAGRAL</sequence>